<comment type="caution">
    <text evidence="1">The sequence shown here is derived from an EMBL/GenBank/DDBJ whole genome shotgun (WGS) entry which is preliminary data.</text>
</comment>
<dbReference type="EMBL" id="CAJVPT010002540">
    <property type="protein sequence ID" value="CAG8482898.1"/>
    <property type="molecule type" value="Genomic_DNA"/>
</dbReference>
<protein>
    <submittedName>
        <fullName evidence="1">9872_t:CDS:1</fullName>
    </submittedName>
</protein>
<evidence type="ECO:0000313" key="2">
    <source>
        <dbReference type="Proteomes" id="UP000789525"/>
    </source>
</evidence>
<name>A0ACA9KMV8_9GLOM</name>
<keyword evidence="2" id="KW-1185">Reference proteome</keyword>
<evidence type="ECO:0000313" key="1">
    <source>
        <dbReference type="EMBL" id="CAG8482898.1"/>
    </source>
</evidence>
<proteinExistence type="predicted"/>
<gene>
    <name evidence="1" type="ORF">ACOLOM_LOCUS2053</name>
</gene>
<accession>A0ACA9KMV8</accession>
<feature type="non-terminal residue" evidence="1">
    <location>
        <position position="1"/>
    </location>
</feature>
<organism evidence="1 2">
    <name type="scientific">Acaulospora colombiana</name>
    <dbReference type="NCBI Taxonomy" id="27376"/>
    <lineage>
        <taxon>Eukaryota</taxon>
        <taxon>Fungi</taxon>
        <taxon>Fungi incertae sedis</taxon>
        <taxon>Mucoromycota</taxon>
        <taxon>Glomeromycotina</taxon>
        <taxon>Glomeromycetes</taxon>
        <taxon>Diversisporales</taxon>
        <taxon>Acaulosporaceae</taxon>
        <taxon>Acaulospora</taxon>
    </lineage>
</organism>
<sequence>SSHYSLITVAIPSVSPLLSDVINQIQLTEIQTIIVSAETLPIIFSASPNCASLKYVVLADGSGTIITDEQRDRANSLKLNLRSFEEIEEIGSENRMEYVLAEPEDTATIVFSSGTTSHLLFGRGYRSKCQSLKKGQLVKNSLWDMVVFNRVKSKFGGKVRVIVTGGGPISQPALDFLRITVGCQVIQVYGLTQCGGVVTMNVFYDYQSDGDDSQCGGPLPCNEIKLVDCLEKGYSVDDDPNPRGEIYVRGANVMRGYYKKPDETSQVIDADGWFRTGDIGMVLPNGTLRVVERKSWYESIDNDLITLFDFKEFENIQVIARGAFGEVSKAYWTAGEKTVALKTLYNSPELESDKSFNEFVNELIRSVDFHDNVIRFFGLSLDVDNHRYFMVLQYADGGNMRDYLRNNHKKLTWEDRIKMGINIANVREPLVQLKIALTSTPSKHDFLAFKKHTGSRRENDDNRFRFVEIRPSEFKFRGEVEKGVREKPVDGTPLDYCAIYVSAWSQEPSQRPDIERIREDLGKIRLSPVWDNNRPDCVPQNLDKLDNQAYTVQGYAPPPPHQAKPPIPSVSSFPSARSGKGGQVMPPTQRAASIPTNYHKNRDRDNAYPSMIHNSPSALMLPQSRPQQPNYVTPQAQNDAYNQNWYPQAHNYQQQTGYLNGMQLPMNTPYHNNNPQPLSQSQPHHYIPNHNPSTITTQQQQNYPNAPFLPNSSYTNDPQGGYYPMNSQETYVYSQQPPPPSSHQNYLSQSRPPPHSNVTPLLPGNPAYQPTYSISSAHPLSNQSDRRDHASRIAVDETKYPGRKPCSTILDKYIDNNQSLKDFVEPKRCNAAIHLGDGDVEGLWFHLDSGDGVNCSYDYSGFQEPLVHIAAAHLKGEKLINMLKSLKEYNADFKVKGKYNRTALHRLYENTRFRLGLKDEKKVDVYVRHMVEAINTLCECGCLINARDKNGRTVLSYFLAEKHDKPENRKPIIQALLDSGANPNLPCTVPREPPFQAPTALFLAIEYNWPTDIVELLMKKGADARIVDSDNMNILCLAVQKKNSDLAKWLLKHIYSLSEPESLKAATKINKSGWKRSMFIKWRGSKRKLAKDNNIENYPPKIDENEKSDANFETDNASSEQPWFIEDVKKKYEERAQRKDNDRRKSEDKKK</sequence>
<dbReference type="Proteomes" id="UP000789525">
    <property type="component" value="Unassembled WGS sequence"/>
</dbReference>
<reference evidence="1" key="1">
    <citation type="submission" date="2021-06" db="EMBL/GenBank/DDBJ databases">
        <authorList>
            <person name="Kallberg Y."/>
            <person name="Tangrot J."/>
            <person name="Rosling A."/>
        </authorList>
    </citation>
    <scope>NUCLEOTIDE SEQUENCE</scope>
    <source>
        <strain evidence="1">CL356</strain>
    </source>
</reference>